<dbReference type="RefSeq" id="WP_121725481.1">
    <property type="nucleotide sequence ID" value="NZ_RAWM01000161.1"/>
</dbReference>
<dbReference type="EMBL" id="RAWM01000161">
    <property type="protein sequence ID" value="RKH59789.1"/>
    <property type="molecule type" value="Genomic_DNA"/>
</dbReference>
<reference evidence="2" key="1">
    <citation type="submission" date="2018-09" db="EMBL/GenBank/DDBJ databases">
        <authorList>
            <person name="Livingstone P.G."/>
            <person name="Whitworth D.E."/>
        </authorList>
    </citation>
    <scope>NUCLEOTIDE SEQUENCE [LARGE SCALE GENOMIC DNA]</scope>
    <source>
        <strain evidence="2">AB047A</strain>
    </source>
</reference>
<dbReference type="OrthoDB" id="5198169at2"/>
<gene>
    <name evidence="1" type="ORF">D7X96_34805</name>
</gene>
<sequence length="229" mass="25797">MNRKKDSRQKAKGKRPQQILVFGESENDTKSLQELIVALRGNLAGKVQTRRNPLVLIKNTKPEDVPTEAKRIADVVDISQTTHDIVAVFAHEDCDDFEPKHEGVCQKIEAAMQQAGCPAHAVVPAWELEAWWFMWPDAVQAVRPKSWRAPDDYLGKEVGRLKDAKEELQKRVVPKNLKADKRKTFQTYQESDSPAIARHVREKGLARKPGAKSGSYARFMASVDQCKVG</sequence>
<organism evidence="1 2">
    <name type="scientific">Corallococcus interemptor</name>
    <dbReference type="NCBI Taxonomy" id="2316720"/>
    <lineage>
        <taxon>Bacteria</taxon>
        <taxon>Pseudomonadati</taxon>
        <taxon>Myxococcota</taxon>
        <taxon>Myxococcia</taxon>
        <taxon>Myxococcales</taxon>
        <taxon>Cystobacterineae</taxon>
        <taxon>Myxococcaceae</taxon>
        <taxon>Corallococcus</taxon>
    </lineage>
</organism>
<evidence type="ECO:0000313" key="2">
    <source>
        <dbReference type="Proteomes" id="UP000282656"/>
    </source>
</evidence>
<dbReference type="AlphaFoldDB" id="A0A3A8PU33"/>
<accession>A0A3A8PU33</accession>
<evidence type="ECO:0000313" key="1">
    <source>
        <dbReference type="EMBL" id="RKH59789.1"/>
    </source>
</evidence>
<evidence type="ECO:0008006" key="3">
    <source>
        <dbReference type="Google" id="ProtNLM"/>
    </source>
</evidence>
<dbReference type="Proteomes" id="UP000282656">
    <property type="component" value="Unassembled WGS sequence"/>
</dbReference>
<keyword evidence="2" id="KW-1185">Reference proteome</keyword>
<protein>
    <recommendedName>
        <fullName evidence="3">DUF4276 family protein</fullName>
    </recommendedName>
</protein>
<comment type="caution">
    <text evidence="1">The sequence shown here is derived from an EMBL/GenBank/DDBJ whole genome shotgun (WGS) entry which is preliminary data.</text>
</comment>
<name>A0A3A8PU33_9BACT</name>
<proteinExistence type="predicted"/>